<evidence type="ECO:0000256" key="1">
    <source>
        <dbReference type="ARBA" id="ARBA00004651"/>
    </source>
</evidence>
<dbReference type="Pfam" id="PF02687">
    <property type="entry name" value="FtsX"/>
    <property type="match status" value="1"/>
</dbReference>
<dbReference type="GO" id="GO:0044874">
    <property type="term" value="P:lipoprotein localization to outer membrane"/>
    <property type="evidence" value="ECO:0007669"/>
    <property type="project" value="TreeGrafter"/>
</dbReference>
<accession>A0A1N6GSY8</accession>
<dbReference type="InterPro" id="IPR003838">
    <property type="entry name" value="ABC3_permease_C"/>
</dbReference>
<dbReference type="PANTHER" id="PTHR30489:SF0">
    <property type="entry name" value="LIPOPROTEIN-RELEASING SYSTEM TRANSMEMBRANE PROTEIN LOLE"/>
    <property type="match status" value="1"/>
</dbReference>
<evidence type="ECO:0000256" key="7">
    <source>
        <dbReference type="SAM" id="Phobius"/>
    </source>
</evidence>
<evidence type="ECO:0000259" key="8">
    <source>
        <dbReference type="Pfam" id="PF02687"/>
    </source>
</evidence>
<dbReference type="InterPro" id="IPR051447">
    <property type="entry name" value="Lipoprotein-release_system"/>
</dbReference>
<dbReference type="AlphaFoldDB" id="A0A1N6GSY8"/>
<feature type="domain" description="ABC3 transporter permease C-terminal" evidence="8">
    <location>
        <begin position="274"/>
        <end position="399"/>
    </location>
</feature>
<dbReference type="InterPro" id="IPR025857">
    <property type="entry name" value="MacB_PCD"/>
</dbReference>
<keyword evidence="11" id="KW-1185">Reference proteome</keyword>
<reference evidence="10 11" key="1">
    <citation type="submission" date="2016-11" db="EMBL/GenBank/DDBJ databases">
        <authorList>
            <person name="Jaros S."/>
            <person name="Januszkiewicz K."/>
            <person name="Wedrychowicz H."/>
        </authorList>
    </citation>
    <scope>NUCLEOTIDE SEQUENCE [LARGE SCALE GENOMIC DNA]</scope>
    <source>
        <strain evidence="10 11">DSM 24787</strain>
    </source>
</reference>
<proteinExistence type="inferred from homology"/>
<dbReference type="PANTHER" id="PTHR30489">
    <property type="entry name" value="LIPOPROTEIN-RELEASING SYSTEM TRANSMEMBRANE PROTEIN LOLE"/>
    <property type="match status" value="1"/>
</dbReference>
<evidence type="ECO:0000256" key="6">
    <source>
        <dbReference type="ARBA" id="ARBA00023136"/>
    </source>
</evidence>
<name>A0A1N6GSY8_9BACT</name>
<dbReference type="GO" id="GO:0098797">
    <property type="term" value="C:plasma membrane protein complex"/>
    <property type="evidence" value="ECO:0007669"/>
    <property type="project" value="TreeGrafter"/>
</dbReference>
<keyword evidence="3" id="KW-1003">Cell membrane</keyword>
<keyword evidence="5 7" id="KW-1133">Transmembrane helix</keyword>
<evidence type="ECO:0000256" key="3">
    <source>
        <dbReference type="ARBA" id="ARBA00022475"/>
    </source>
</evidence>
<protein>
    <submittedName>
        <fullName evidence="10">Lipoprotein-releasing system permease protein</fullName>
    </submittedName>
</protein>
<keyword evidence="6 7" id="KW-0472">Membrane</keyword>
<comment type="subcellular location">
    <subcellularLocation>
        <location evidence="1">Cell membrane</location>
        <topology evidence="1">Multi-pass membrane protein</topology>
    </subcellularLocation>
</comment>
<sequence>MRISVFIARRIAFNRFSSFTKFIINIAMIATAFSVAVMILATAMINGFQQKISEKIFSFWGHMHITQYQANAGPLTEQIPFKADSALEAGIRALPGVTAIHDFATKSVIIKKDRETEGMIFKGIDRNNQLPFITEGRNIQFQDSGYAPEIIVSANTAALLQLKLNDAVVVYFVRGDGLPPRARKLTVCGIYKTGIEEYDKAYLVGDIDLIRRLNDWEPSDIGGYEIYLKDYRKIDSARSAIGELMSDELNIRSMEEVYPNIFDWLGLQNKNETIILVIMTIVAVINMITAILILILERTNMVGILKALGMPNFTIQQVFIYQAAYIVVAGIIIGNVLGIGLALLQQYTGFFKLPEESYYMTVAPIAIEWWKVGMINVGTLGICILILIIPSLLIRTITPVKAIQFK</sequence>
<gene>
    <name evidence="10" type="ORF">SAMN04488055_2956</name>
</gene>
<feature type="domain" description="MacB-like periplasmic core" evidence="9">
    <location>
        <begin position="26"/>
        <end position="241"/>
    </location>
</feature>
<evidence type="ECO:0000256" key="5">
    <source>
        <dbReference type="ARBA" id="ARBA00022989"/>
    </source>
</evidence>
<organism evidence="10 11">
    <name type="scientific">Chitinophaga niabensis</name>
    <dbReference type="NCBI Taxonomy" id="536979"/>
    <lineage>
        <taxon>Bacteria</taxon>
        <taxon>Pseudomonadati</taxon>
        <taxon>Bacteroidota</taxon>
        <taxon>Chitinophagia</taxon>
        <taxon>Chitinophagales</taxon>
        <taxon>Chitinophagaceae</taxon>
        <taxon>Chitinophaga</taxon>
    </lineage>
</organism>
<evidence type="ECO:0000256" key="2">
    <source>
        <dbReference type="ARBA" id="ARBA00005236"/>
    </source>
</evidence>
<dbReference type="OrthoDB" id="1522670at2"/>
<evidence type="ECO:0000256" key="4">
    <source>
        <dbReference type="ARBA" id="ARBA00022692"/>
    </source>
</evidence>
<evidence type="ECO:0000259" key="9">
    <source>
        <dbReference type="Pfam" id="PF12704"/>
    </source>
</evidence>
<comment type="similarity">
    <text evidence="2">Belongs to the ABC-4 integral membrane protein family. LolC/E subfamily.</text>
</comment>
<keyword evidence="4 7" id="KW-0812">Transmembrane</keyword>
<keyword evidence="10" id="KW-0449">Lipoprotein</keyword>
<dbReference type="Proteomes" id="UP000185003">
    <property type="component" value="Unassembled WGS sequence"/>
</dbReference>
<dbReference type="Pfam" id="PF12704">
    <property type="entry name" value="MacB_PCD"/>
    <property type="match status" value="1"/>
</dbReference>
<dbReference type="EMBL" id="FSRA01000001">
    <property type="protein sequence ID" value="SIO10623.1"/>
    <property type="molecule type" value="Genomic_DNA"/>
</dbReference>
<dbReference type="STRING" id="536979.SAMN04488055_2956"/>
<feature type="transmembrane region" description="Helical" evidence="7">
    <location>
        <begin position="22"/>
        <end position="45"/>
    </location>
</feature>
<feature type="transmembrane region" description="Helical" evidence="7">
    <location>
        <begin position="369"/>
        <end position="394"/>
    </location>
</feature>
<feature type="transmembrane region" description="Helical" evidence="7">
    <location>
        <begin position="274"/>
        <end position="297"/>
    </location>
</feature>
<dbReference type="RefSeq" id="WP_074239964.1">
    <property type="nucleotide sequence ID" value="NZ_FSRA01000001.1"/>
</dbReference>
<feature type="transmembrane region" description="Helical" evidence="7">
    <location>
        <begin position="318"/>
        <end position="344"/>
    </location>
</feature>
<evidence type="ECO:0000313" key="11">
    <source>
        <dbReference type="Proteomes" id="UP000185003"/>
    </source>
</evidence>
<evidence type="ECO:0000313" key="10">
    <source>
        <dbReference type="EMBL" id="SIO10623.1"/>
    </source>
</evidence>